<organism evidence="1">
    <name type="scientific">Arion vulgaris</name>
    <dbReference type="NCBI Taxonomy" id="1028688"/>
    <lineage>
        <taxon>Eukaryota</taxon>
        <taxon>Metazoa</taxon>
        <taxon>Spiralia</taxon>
        <taxon>Lophotrochozoa</taxon>
        <taxon>Mollusca</taxon>
        <taxon>Gastropoda</taxon>
        <taxon>Heterobranchia</taxon>
        <taxon>Euthyneura</taxon>
        <taxon>Panpulmonata</taxon>
        <taxon>Eupulmonata</taxon>
        <taxon>Stylommatophora</taxon>
        <taxon>Helicina</taxon>
        <taxon>Arionoidea</taxon>
        <taxon>Arionidae</taxon>
        <taxon>Arion</taxon>
    </lineage>
</organism>
<proteinExistence type="predicted"/>
<gene>
    <name evidence="1" type="primary">ORF43072</name>
</gene>
<feature type="non-terminal residue" evidence="1">
    <location>
        <position position="53"/>
    </location>
</feature>
<reference evidence="1" key="1">
    <citation type="submission" date="2014-12" db="EMBL/GenBank/DDBJ databases">
        <title>Insight into the proteome of Arion vulgaris.</title>
        <authorList>
            <person name="Aradska J."/>
            <person name="Bulat T."/>
            <person name="Smidak R."/>
            <person name="Sarate P."/>
            <person name="Gangsoo J."/>
            <person name="Sialana F."/>
            <person name="Bilban M."/>
            <person name="Lubec G."/>
        </authorList>
    </citation>
    <scope>NUCLEOTIDE SEQUENCE</scope>
    <source>
        <tissue evidence="1">Skin</tissue>
    </source>
</reference>
<evidence type="ECO:0000313" key="1">
    <source>
        <dbReference type="EMBL" id="CEK61728.1"/>
    </source>
</evidence>
<dbReference type="AlphaFoldDB" id="A0A0B6YZN5"/>
<accession>A0A0B6YZN5</accession>
<protein>
    <submittedName>
        <fullName evidence="1">Uncharacterized protein</fullName>
    </submittedName>
</protein>
<sequence>MEKSCSYCSSENVRGCTIFTVALSCLSEMYEDELTVALRWLSRMYGKQLTVTL</sequence>
<dbReference type="EMBL" id="HACG01014863">
    <property type="protein sequence ID" value="CEK61728.1"/>
    <property type="molecule type" value="Transcribed_RNA"/>
</dbReference>
<name>A0A0B6YZN5_9EUPU</name>
<dbReference type="PROSITE" id="PS51257">
    <property type="entry name" value="PROKAR_LIPOPROTEIN"/>
    <property type="match status" value="1"/>
</dbReference>